<dbReference type="RefSeq" id="WP_397557281.1">
    <property type="nucleotide sequence ID" value="NZ_JBIQWL010000006.1"/>
</dbReference>
<sequence>MTDIWHSSHSPSRFWRGGLWALELRDDELADLTYDGRRVLRSVRAVVRDRDWNTAPWIVEQVAVTESTLEVLVHTEGYDAELRGTVRVDAAGDLLVVSFDAISTTPFQTNRTGLVVLHPPQVAGRLLAVTHSDASVEASAFPQEISPHQPAFDIAGLEWDDDGLAVDLRFTGDVFEMEDQRNWTDASFKTYSRPLAEPFPYPLDAGERVRQAIAVRVKRIAEPETQADPDRLVLEDTGTPFPALVVGASSAPDPAPPVIALATAVLVELDLAAPSRHAALARAVASGRPLDVRLVLDPENPAALDELVAGLVGLPVVRVGAFDPLTHVTDVHVADALRAAAARAGLDVPVVGGSRAHFTELNRERHRIPTDLDGIVFSTTPLFHSLTTEQLLESLGMQRLVAEQAVRLAGGAPVHIGPVALRPRFNDVATVRPPMPADIDLARGYGPQFADADDDRQDSPQLAAWTVASAAALAVPGVASVAYFEKWGPRGVVRADGTERPVAAVLRALAALAGSPLRSATSPDGLVWAVGGGRTVLVANLDTSARDLVIGVDGAEHAASVPAEGWLALQI</sequence>
<dbReference type="Pfam" id="PF25837">
    <property type="entry name" value="Apionate_lact_N"/>
    <property type="match status" value="1"/>
</dbReference>
<dbReference type="EMBL" id="JBIQWL010000006">
    <property type="protein sequence ID" value="MFH8251830.1"/>
    <property type="molecule type" value="Genomic_DNA"/>
</dbReference>
<dbReference type="InterPro" id="IPR058787">
    <property type="entry name" value="ApnL_M"/>
</dbReference>
<feature type="domain" description="D-apionate lactonase TIM barrel" evidence="2">
    <location>
        <begin position="326"/>
        <end position="514"/>
    </location>
</feature>
<evidence type="ECO:0000313" key="3">
    <source>
        <dbReference type="EMBL" id="MFH8251830.1"/>
    </source>
</evidence>
<evidence type="ECO:0000259" key="2">
    <source>
        <dbReference type="Pfam" id="PF25838"/>
    </source>
</evidence>
<gene>
    <name evidence="3" type="ORF">ACH3VR_15800</name>
</gene>
<organism evidence="3 4">
    <name type="scientific">Microbacterium alkaliflavum</name>
    <dbReference type="NCBI Taxonomy" id="3248839"/>
    <lineage>
        <taxon>Bacteria</taxon>
        <taxon>Bacillati</taxon>
        <taxon>Actinomycetota</taxon>
        <taxon>Actinomycetes</taxon>
        <taxon>Micrococcales</taxon>
        <taxon>Microbacteriaceae</taxon>
        <taxon>Microbacterium</taxon>
    </lineage>
</organism>
<evidence type="ECO:0000259" key="1">
    <source>
        <dbReference type="Pfam" id="PF25837"/>
    </source>
</evidence>
<name>A0ABW7QAC3_9MICO</name>
<protein>
    <submittedName>
        <fullName evidence="3">Uncharacterized protein</fullName>
    </submittedName>
</protein>
<dbReference type="InterPro" id="IPR058788">
    <property type="entry name" value="ApnL_N"/>
</dbReference>
<feature type="domain" description="D-apionate lactonase N-terminal" evidence="1">
    <location>
        <begin position="6"/>
        <end position="218"/>
    </location>
</feature>
<keyword evidence="4" id="KW-1185">Reference proteome</keyword>
<dbReference type="Pfam" id="PF25838">
    <property type="entry name" value="Apionate_lact_M"/>
    <property type="match status" value="1"/>
</dbReference>
<reference evidence="3 4" key="1">
    <citation type="submission" date="2024-09" db="EMBL/GenBank/DDBJ databases">
        <authorList>
            <person name="Pan X."/>
        </authorList>
    </citation>
    <scope>NUCLEOTIDE SEQUENCE [LARGE SCALE GENOMIC DNA]</scope>
    <source>
        <strain evidence="3 4">B2969</strain>
    </source>
</reference>
<accession>A0ABW7QAC3</accession>
<dbReference type="Proteomes" id="UP001610861">
    <property type="component" value="Unassembled WGS sequence"/>
</dbReference>
<comment type="caution">
    <text evidence="3">The sequence shown here is derived from an EMBL/GenBank/DDBJ whole genome shotgun (WGS) entry which is preliminary data.</text>
</comment>
<proteinExistence type="predicted"/>
<evidence type="ECO:0000313" key="4">
    <source>
        <dbReference type="Proteomes" id="UP001610861"/>
    </source>
</evidence>